<protein>
    <submittedName>
        <fullName evidence="1">GguC family protein</fullName>
    </submittedName>
</protein>
<accession>A0ABT9CNK4</accession>
<dbReference type="Proteomes" id="UP001223016">
    <property type="component" value="Unassembled WGS sequence"/>
</dbReference>
<comment type="caution">
    <text evidence="1">The sequence shown here is derived from an EMBL/GenBank/DDBJ whole genome shotgun (WGS) entry which is preliminary data.</text>
</comment>
<evidence type="ECO:0000313" key="1">
    <source>
        <dbReference type="EMBL" id="MDO7926418.1"/>
    </source>
</evidence>
<name>A0ABT9CNK4_9PSED</name>
<keyword evidence="2" id="KW-1185">Reference proteome</keyword>
<dbReference type="InterPro" id="IPR036663">
    <property type="entry name" value="Fumarylacetoacetase_C_sf"/>
</dbReference>
<dbReference type="Gene3D" id="3.90.850.10">
    <property type="entry name" value="Fumarylacetoacetase-like, C-terminal domain"/>
    <property type="match status" value="1"/>
</dbReference>
<organism evidence="1 2">
    <name type="scientific">Pseudomonas serbiensis</name>
    <dbReference type="NCBI Taxonomy" id="3064350"/>
    <lineage>
        <taxon>Bacteria</taxon>
        <taxon>Pseudomonadati</taxon>
        <taxon>Pseudomonadota</taxon>
        <taxon>Gammaproteobacteria</taxon>
        <taxon>Pseudomonadales</taxon>
        <taxon>Pseudomonadaceae</taxon>
        <taxon>Pseudomonas</taxon>
    </lineage>
</organism>
<dbReference type="NCBIfam" id="NF040903">
    <property type="entry name" value="GguC"/>
    <property type="match status" value="1"/>
</dbReference>
<proteinExistence type="predicted"/>
<dbReference type="EMBL" id="JAUQOO010000003">
    <property type="protein sequence ID" value="MDO7926418.1"/>
    <property type="molecule type" value="Genomic_DNA"/>
</dbReference>
<reference evidence="1 2" key="1">
    <citation type="submission" date="2023-07" db="EMBL/GenBank/DDBJ databases">
        <title>Identification of four novel Pseudomonas species associated with bacterial leaf spot of cucurbits.</title>
        <authorList>
            <person name="Fullem K.R."/>
        </authorList>
    </citation>
    <scope>NUCLEOTIDE SEQUENCE [LARGE SCALE GENOMIC DNA]</scope>
    <source>
        <strain evidence="1 2">KFB 138</strain>
    </source>
</reference>
<gene>
    <name evidence="1" type="primary">gguC</name>
    <name evidence="1" type="ORF">Q6A51_06465</name>
</gene>
<dbReference type="RefSeq" id="WP_304574375.1">
    <property type="nucleotide sequence ID" value="NZ_JAUQOO010000003.1"/>
</dbReference>
<evidence type="ECO:0000313" key="2">
    <source>
        <dbReference type="Proteomes" id="UP001223016"/>
    </source>
</evidence>
<dbReference type="InterPro" id="IPR009645">
    <property type="entry name" value="GguC"/>
</dbReference>
<dbReference type="SUPFAM" id="SSF56529">
    <property type="entry name" value="FAH"/>
    <property type="match status" value="1"/>
</dbReference>
<sequence length="330" mass="36458">MRLIQFELSHGQRRVGLVDGDRVREVLGADSVRELALKAIEAGSSLARQVDQQGLGTDHDYAQLLREVRVLPPLDHPDPAHLLVSGTGLTHLGSASARDKMHQQAGDETSMTDTMRIFKWGVEGGKPQAGQAGVQPEWFYKGDGSIVVRPGAAFTLPPFAEDGGEEPELSGLYVIGHDRKPYRLGFAIGNEFSDHVMERRNYLYLAHSKLRACSFGPELRVGDLPQNLVGTSRVWRNGEVLWEKEFLSGEANMCHSLENLEYHHFKYSQFLRPGDVHIHFFGTATLSFADGIRTQPGDRFEVSQPEFGQSLVNGLAAGEAVFKPGDIGRL</sequence>
<dbReference type="PIRSF" id="PIRSF033905">
    <property type="entry name" value="UCP033905"/>
    <property type="match status" value="1"/>
</dbReference>